<dbReference type="Gene3D" id="1.20.1440.100">
    <property type="entry name" value="SG protein - dephosphorylation function"/>
    <property type="match status" value="1"/>
</dbReference>
<keyword evidence="3" id="KW-0460">Magnesium</keyword>
<dbReference type="Gene3D" id="3.40.50.1000">
    <property type="entry name" value="HAD superfamily/HAD-like"/>
    <property type="match status" value="1"/>
</dbReference>
<organism evidence="4 5">
    <name type="scientific">Ruegeria pomeroyi</name>
    <dbReference type="NCBI Taxonomy" id="89184"/>
    <lineage>
        <taxon>Bacteria</taxon>
        <taxon>Pseudomonadati</taxon>
        <taxon>Pseudomonadota</taxon>
        <taxon>Alphaproteobacteria</taxon>
        <taxon>Rhodobacterales</taxon>
        <taxon>Roseobacteraceae</taxon>
        <taxon>Ruegeria</taxon>
    </lineage>
</organism>
<evidence type="ECO:0000313" key="5">
    <source>
        <dbReference type="Proteomes" id="UP000565723"/>
    </source>
</evidence>
<dbReference type="Pfam" id="PF12710">
    <property type="entry name" value="HAD"/>
    <property type="match status" value="1"/>
</dbReference>
<dbReference type="Proteomes" id="UP000565723">
    <property type="component" value="Unassembled WGS sequence"/>
</dbReference>
<dbReference type="PANTHER" id="PTHR43344:SF13">
    <property type="entry name" value="PHOSPHATASE RV3661-RELATED"/>
    <property type="match status" value="1"/>
</dbReference>
<dbReference type="InterPro" id="IPR006385">
    <property type="entry name" value="HAD_hydro_SerB1"/>
</dbReference>
<evidence type="ECO:0000313" key="4">
    <source>
        <dbReference type="EMBL" id="NVK97805.1"/>
    </source>
</evidence>
<accession>A0A850LJY0</accession>
<dbReference type="GO" id="GO:0046872">
    <property type="term" value="F:metal ion binding"/>
    <property type="evidence" value="ECO:0007669"/>
    <property type="project" value="UniProtKB-KW"/>
</dbReference>
<dbReference type="SUPFAM" id="SSF56784">
    <property type="entry name" value="HAD-like"/>
    <property type="match status" value="1"/>
</dbReference>
<protein>
    <submittedName>
        <fullName evidence="4">HAD-IB family hydrolase</fullName>
    </submittedName>
</protein>
<dbReference type="NCBIfam" id="TIGR01490">
    <property type="entry name" value="HAD-SF-IB-hyp1"/>
    <property type="match status" value="1"/>
</dbReference>
<sequence>MKRFAFFDVDDTLITVKSMFDFFRYWTLEWRRESAALEAFEREFSQLRAAGESRENLNRAYYRYFAGIRSEDIERAGAAWASAWLAHPERFFIAAPVHLLRELSADGVEPVFVSGSFDAVLRPIADHLSVTNILAAPLELRADGCYTGRIGTPQTIGAGKAVAIRNFLSEQKVRADVCLAVGDDISDLPMLQSVGTAVVVGEHPQLTEIADARSWRRLPAMAE</sequence>
<keyword evidence="1" id="KW-0479">Metal-binding</keyword>
<comment type="caution">
    <text evidence="4">The sequence shown here is derived from an EMBL/GenBank/DDBJ whole genome shotgun (WGS) entry which is preliminary data.</text>
</comment>
<dbReference type="InterPro" id="IPR050582">
    <property type="entry name" value="HAD-like_SerB"/>
</dbReference>
<evidence type="ECO:0000256" key="2">
    <source>
        <dbReference type="ARBA" id="ARBA00022801"/>
    </source>
</evidence>
<dbReference type="AlphaFoldDB" id="A0A850LJY0"/>
<proteinExistence type="predicted"/>
<dbReference type="SMR" id="A0A850LJY0"/>
<dbReference type="GO" id="GO:0016787">
    <property type="term" value="F:hydrolase activity"/>
    <property type="evidence" value="ECO:0007669"/>
    <property type="project" value="UniProtKB-KW"/>
</dbReference>
<dbReference type="OMA" id="HEPRAQV"/>
<dbReference type="RefSeq" id="WP_011242116.1">
    <property type="nucleotide sequence ID" value="NZ_JABXIY010000033.1"/>
</dbReference>
<evidence type="ECO:0000256" key="3">
    <source>
        <dbReference type="ARBA" id="ARBA00022842"/>
    </source>
</evidence>
<dbReference type="EMBL" id="JABXIY010000033">
    <property type="protein sequence ID" value="NVK97805.1"/>
    <property type="molecule type" value="Genomic_DNA"/>
</dbReference>
<name>A0A850LJY0_9RHOB</name>
<dbReference type="InterPro" id="IPR036412">
    <property type="entry name" value="HAD-like_sf"/>
</dbReference>
<reference evidence="4 5" key="1">
    <citation type="journal article" date="2020" name="Proc. Natl. Acad. Sci. U.S.A.">
        <title>Ecological drivers of bacterial community assembly in synthetic phycospheres.</title>
        <authorList>
            <person name="Fu H."/>
            <person name="Uchimiya M."/>
            <person name="Gore J."/>
            <person name="Moran M.A."/>
        </authorList>
    </citation>
    <scope>NUCLEOTIDE SEQUENCE [LARGE SCALE GENOMIC DNA]</scope>
    <source>
        <strain evidence="4">HF-Din03</strain>
    </source>
</reference>
<dbReference type="NCBIfam" id="TIGR01488">
    <property type="entry name" value="HAD-SF-IB"/>
    <property type="match status" value="1"/>
</dbReference>
<dbReference type="InterPro" id="IPR023214">
    <property type="entry name" value="HAD_sf"/>
</dbReference>
<dbReference type="PANTHER" id="PTHR43344">
    <property type="entry name" value="PHOSPHOSERINE PHOSPHATASE"/>
    <property type="match status" value="1"/>
</dbReference>
<evidence type="ECO:0000256" key="1">
    <source>
        <dbReference type="ARBA" id="ARBA00022723"/>
    </source>
</evidence>
<keyword evidence="2 4" id="KW-0378">Hydrolase</keyword>
<gene>
    <name evidence="4" type="ORF">HW564_12810</name>
</gene>